<reference evidence="2 3" key="1">
    <citation type="journal article" date="2017" name="Genome Biol. Evol.">
        <title>Phytophthora megakarya and P. palmivora, closely related causal agents of cacao black pod rot, underwent increases in genome sizes and gene numbers by different mechanisms.</title>
        <authorList>
            <person name="Ali S.S."/>
            <person name="Shao J."/>
            <person name="Lary D.J."/>
            <person name="Kronmiller B."/>
            <person name="Shen D."/>
            <person name="Strem M.D."/>
            <person name="Amoako-Attah I."/>
            <person name="Akrofi A.Y."/>
            <person name="Begoude B.A."/>
            <person name="Ten Hoopen G.M."/>
            <person name="Coulibaly K."/>
            <person name="Kebe B.I."/>
            <person name="Melnick R.L."/>
            <person name="Guiltinan M.J."/>
            <person name="Tyler B.M."/>
            <person name="Meinhardt L.W."/>
            <person name="Bailey B.A."/>
        </authorList>
    </citation>
    <scope>NUCLEOTIDE SEQUENCE [LARGE SCALE GENOMIC DNA]</scope>
    <source>
        <strain evidence="3">sbr112.9</strain>
    </source>
</reference>
<feature type="region of interest" description="Disordered" evidence="1">
    <location>
        <begin position="141"/>
        <end position="182"/>
    </location>
</feature>
<evidence type="ECO:0000256" key="1">
    <source>
        <dbReference type="SAM" id="MobiDB-lite"/>
    </source>
</evidence>
<feature type="compositionally biased region" description="Acidic residues" evidence="1">
    <location>
        <begin position="152"/>
        <end position="169"/>
    </location>
</feature>
<feature type="compositionally biased region" description="Acidic residues" evidence="1">
    <location>
        <begin position="64"/>
        <end position="73"/>
    </location>
</feature>
<dbReference type="AlphaFoldDB" id="A0A2P4XWZ9"/>
<feature type="non-terminal residue" evidence="2">
    <location>
        <position position="201"/>
    </location>
</feature>
<dbReference type="Proteomes" id="UP000237271">
    <property type="component" value="Unassembled WGS sequence"/>
</dbReference>
<dbReference type="EMBL" id="NCKW01007481">
    <property type="protein sequence ID" value="POM70072.1"/>
    <property type="molecule type" value="Genomic_DNA"/>
</dbReference>
<feature type="region of interest" description="Disordered" evidence="1">
    <location>
        <begin position="62"/>
        <end position="125"/>
    </location>
</feature>
<keyword evidence="3" id="KW-1185">Reference proteome</keyword>
<proteinExistence type="predicted"/>
<comment type="caution">
    <text evidence="2">The sequence shown here is derived from an EMBL/GenBank/DDBJ whole genome shotgun (WGS) entry which is preliminary data.</text>
</comment>
<protein>
    <submittedName>
        <fullName evidence="2">Uncharacterized protein</fullName>
    </submittedName>
</protein>
<organism evidence="2 3">
    <name type="scientific">Phytophthora palmivora</name>
    <dbReference type="NCBI Taxonomy" id="4796"/>
    <lineage>
        <taxon>Eukaryota</taxon>
        <taxon>Sar</taxon>
        <taxon>Stramenopiles</taxon>
        <taxon>Oomycota</taxon>
        <taxon>Peronosporomycetes</taxon>
        <taxon>Peronosporales</taxon>
        <taxon>Peronosporaceae</taxon>
        <taxon>Phytophthora</taxon>
    </lineage>
</organism>
<evidence type="ECO:0000313" key="3">
    <source>
        <dbReference type="Proteomes" id="UP000237271"/>
    </source>
</evidence>
<gene>
    <name evidence="2" type="ORF">PHPALM_13556</name>
</gene>
<name>A0A2P4XWZ9_9STRA</name>
<accession>A0A2P4XWZ9</accession>
<sequence>MRPDEPVGKVLYLPDSYYCHLDDNFCPNSPRNCASTADLMDVVEEEVEVAIDVALGPAETAIDSADEEDEELEPPLASSKELLNAIDSDDDEPDEPDARNLLEVSSMTSDDEELDEATTRRRPRLVTTGAALDLYSMVELTNLSDSDSSTSSEDESESEDEDSESDDEMTIQSIASAPRPSYYLPVDQVDRMIRSQMMEIE</sequence>
<evidence type="ECO:0000313" key="2">
    <source>
        <dbReference type="EMBL" id="POM70072.1"/>
    </source>
</evidence>